<evidence type="ECO:0000256" key="12">
    <source>
        <dbReference type="ARBA" id="ARBA00023136"/>
    </source>
</evidence>
<dbReference type="Pfam" id="PF04418">
    <property type="entry name" value="DUF543"/>
    <property type="match status" value="1"/>
</dbReference>
<keyword evidence="10" id="KW-1133">Transmembrane helix</keyword>
<dbReference type="FunFam" id="1.25.40.10:FF:000224">
    <property type="entry name" value="DnaJ and TPR domain protein"/>
    <property type="match status" value="1"/>
</dbReference>
<dbReference type="SUPFAM" id="SSF46565">
    <property type="entry name" value="Chaperone J-domain"/>
    <property type="match status" value="1"/>
</dbReference>
<dbReference type="Pfam" id="PF14559">
    <property type="entry name" value="TPR_19"/>
    <property type="match status" value="1"/>
</dbReference>
<evidence type="ECO:0000256" key="11">
    <source>
        <dbReference type="ARBA" id="ARBA00023128"/>
    </source>
</evidence>
<dbReference type="InterPro" id="IPR036869">
    <property type="entry name" value="J_dom_sf"/>
</dbReference>
<dbReference type="Proteomes" id="UP000035681">
    <property type="component" value="Unplaced"/>
</dbReference>
<dbReference type="SUPFAM" id="SSF48452">
    <property type="entry name" value="TPR-like"/>
    <property type="match status" value="3"/>
</dbReference>
<dbReference type="InterPro" id="IPR051727">
    <property type="entry name" value="DnaJ_C3_Co-chaperones"/>
</dbReference>
<comment type="subcellular location">
    <subcellularLocation>
        <location evidence="2">Endoplasmic reticulum lumen</location>
    </subcellularLocation>
    <subcellularLocation>
        <location evidence="14">Mitochondrion inner membrane</location>
        <topology evidence="14">Single-pass membrane protein</topology>
    </subcellularLocation>
</comment>
<dbReference type="CDD" id="cd06257">
    <property type="entry name" value="DnaJ"/>
    <property type="match status" value="1"/>
</dbReference>
<evidence type="ECO:0000256" key="5">
    <source>
        <dbReference type="ARBA" id="ARBA00022729"/>
    </source>
</evidence>
<keyword evidence="8 13" id="KW-0802">TPR repeat</keyword>
<dbReference type="Pfam" id="PF00226">
    <property type="entry name" value="DnaJ"/>
    <property type="match status" value="1"/>
</dbReference>
<feature type="domain" description="J" evidence="18">
    <location>
        <begin position="383"/>
        <end position="451"/>
    </location>
</feature>
<comment type="subunit">
    <text evidence="14">Component of the mitochondrial contact site and cristae organizing system (MICOS) complex.</text>
</comment>
<keyword evidence="7 14" id="KW-0999">Mitochondrion inner membrane</keyword>
<comment type="similarity">
    <text evidence="3 14">Belongs to the MICOS complex subunit Mic10 family.</text>
</comment>
<dbReference type="SMART" id="SM00028">
    <property type="entry name" value="TPR"/>
    <property type="match status" value="7"/>
</dbReference>
<evidence type="ECO:0000256" key="8">
    <source>
        <dbReference type="ARBA" id="ARBA00022803"/>
    </source>
</evidence>
<proteinExistence type="inferred from homology"/>
<dbReference type="GO" id="GO:0005788">
    <property type="term" value="C:endoplasmic reticulum lumen"/>
    <property type="evidence" value="ECO:0007669"/>
    <property type="project" value="UniProtKB-SubCell"/>
</dbReference>
<protein>
    <recommendedName>
        <fullName evidence="14">MICOS complex subunit MIC10</fullName>
    </recommendedName>
</protein>
<evidence type="ECO:0000259" key="18">
    <source>
        <dbReference type="PROSITE" id="PS50076"/>
    </source>
</evidence>
<evidence type="ECO:0000256" key="14">
    <source>
        <dbReference type="RuleBase" id="RU363011"/>
    </source>
</evidence>
<dbReference type="GO" id="GO:0034975">
    <property type="term" value="P:protein folding in endoplasmic reticulum"/>
    <property type="evidence" value="ECO:0007669"/>
    <property type="project" value="TreeGrafter"/>
</dbReference>
<keyword evidence="4" id="KW-0812">Transmembrane</keyword>
<evidence type="ECO:0000256" key="17">
    <source>
        <dbReference type="SAM" id="SignalP"/>
    </source>
</evidence>
<evidence type="ECO:0000256" key="6">
    <source>
        <dbReference type="ARBA" id="ARBA00022737"/>
    </source>
</evidence>
<evidence type="ECO:0000256" key="2">
    <source>
        <dbReference type="ARBA" id="ARBA00004319"/>
    </source>
</evidence>
<dbReference type="PROSITE" id="PS50293">
    <property type="entry name" value="TPR_REGION"/>
    <property type="match status" value="1"/>
</dbReference>
<evidence type="ECO:0000256" key="1">
    <source>
        <dbReference type="ARBA" id="ARBA00002689"/>
    </source>
</evidence>
<dbReference type="GO" id="GO:0061617">
    <property type="term" value="C:MICOS complex"/>
    <property type="evidence" value="ECO:0007669"/>
    <property type="project" value="UniProtKB-UniRule"/>
</dbReference>
<organism evidence="19 20">
    <name type="scientific">Strongyloides stercoralis</name>
    <name type="common">Threadworm</name>
    <dbReference type="NCBI Taxonomy" id="6248"/>
    <lineage>
        <taxon>Eukaryota</taxon>
        <taxon>Metazoa</taxon>
        <taxon>Ecdysozoa</taxon>
        <taxon>Nematoda</taxon>
        <taxon>Chromadorea</taxon>
        <taxon>Rhabditida</taxon>
        <taxon>Tylenchina</taxon>
        <taxon>Panagrolaimomorpha</taxon>
        <taxon>Strongyloidoidea</taxon>
        <taxon>Strongyloididae</taxon>
        <taxon>Strongyloides</taxon>
    </lineage>
</organism>
<feature type="region of interest" description="Disordered" evidence="16">
    <location>
        <begin position="445"/>
        <end position="466"/>
    </location>
</feature>
<name>A0AAF5D4Y0_STRER</name>
<feature type="chain" id="PRO_5042163571" description="MICOS complex subunit MIC10" evidence="17">
    <location>
        <begin position="27"/>
        <end position="586"/>
    </location>
</feature>
<feature type="repeat" description="TPR" evidence="13">
    <location>
        <begin position="29"/>
        <end position="62"/>
    </location>
</feature>
<dbReference type="InterPro" id="IPR019734">
    <property type="entry name" value="TPR_rpt"/>
</dbReference>
<comment type="function">
    <text evidence="1 14">Component of the MICOS complex, a large protein complex of the mitochondrial inner membrane that plays crucial roles in the maintenance of crista junctions, inner membrane architecture, and formation of contact sites to the outer membrane.</text>
</comment>
<evidence type="ECO:0000256" key="16">
    <source>
        <dbReference type="SAM" id="MobiDB-lite"/>
    </source>
</evidence>
<evidence type="ECO:0000256" key="7">
    <source>
        <dbReference type="ARBA" id="ARBA00022792"/>
    </source>
</evidence>
<keyword evidence="15" id="KW-0175">Coiled coil</keyword>
<feature type="signal peptide" evidence="17">
    <location>
        <begin position="1"/>
        <end position="26"/>
    </location>
</feature>
<dbReference type="SMART" id="SM00271">
    <property type="entry name" value="DnaJ"/>
    <property type="match status" value="1"/>
</dbReference>
<dbReference type="Gene3D" id="1.10.287.110">
    <property type="entry name" value="DnaJ domain"/>
    <property type="match status" value="1"/>
</dbReference>
<dbReference type="PROSITE" id="PS50005">
    <property type="entry name" value="TPR"/>
    <property type="match status" value="3"/>
</dbReference>
<reference evidence="20" key="1">
    <citation type="submission" date="2024-02" db="UniProtKB">
        <authorList>
            <consortium name="WormBaseParasite"/>
        </authorList>
    </citation>
    <scope>IDENTIFICATION</scope>
</reference>
<evidence type="ECO:0000256" key="13">
    <source>
        <dbReference type="PROSITE-ProRule" id="PRU00339"/>
    </source>
</evidence>
<feature type="repeat" description="TPR" evidence="13">
    <location>
        <begin position="63"/>
        <end position="96"/>
    </location>
</feature>
<dbReference type="PANTHER" id="PTHR44140:SF2">
    <property type="entry name" value="LD25575P"/>
    <property type="match status" value="1"/>
</dbReference>
<keyword evidence="9" id="KW-0256">Endoplasmic reticulum</keyword>
<evidence type="ECO:0000313" key="20">
    <source>
        <dbReference type="WBParaSite" id="TCONS_00005848.p1"/>
    </source>
</evidence>
<dbReference type="GO" id="GO:0051787">
    <property type="term" value="F:misfolded protein binding"/>
    <property type="evidence" value="ECO:0007669"/>
    <property type="project" value="TreeGrafter"/>
</dbReference>
<keyword evidence="12" id="KW-0472">Membrane</keyword>
<dbReference type="PROSITE" id="PS50076">
    <property type="entry name" value="DNAJ_2"/>
    <property type="match status" value="1"/>
</dbReference>
<keyword evidence="5 17" id="KW-0732">Signal</keyword>
<evidence type="ECO:0000256" key="9">
    <source>
        <dbReference type="ARBA" id="ARBA00022824"/>
    </source>
</evidence>
<dbReference type="PANTHER" id="PTHR44140">
    <property type="entry name" value="LD25575P"/>
    <property type="match status" value="1"/>
</dbReference>
<evidence type="ECO:0000256" key="4">
    <source>
        <dbReference type="ARBA" id="ARBA00022692"/>
    </source>
</evidence>
<dbReference type="PRINTS" id="PR00625">
    <property type="entry name" value="JDOMAIN"/>
</dbReference>
<evidence type="ECO:0000256" key="3">
    <source>
        <dbReference type="ARBA" id="ARBA00006792"/>
    </source>
</evidence>
<dbReference type="Pfam" id="PF13181">
    <property type="entry name" value="TPR_8"/>
    <property type="match status" value="2"/>
</dbReference>
<dbReference type="GO" id="GO:0051087">
    <property type="term" value="F:protein-folding chaperone binding"/>
    <property type="evidence" value="ECO:0007669"/>
    <property type="project" value="TreeGrafter"/>
</dbReference>
<dbReference type="AlphaFoldDB" id="A0AAF5D4Y0"/>
<keyword evidence="6" id="KW-0677">Repeat</keyword>
<evidence type="ECO:0000313" key="19">
    <source>
        <dbReference type="Proteomes" id="UP000035681"/>
    </source>
</evidence>
<feature type="repeat" description="TPR" evidence="13">
    <location>
        <begin position="329"/>
        <end position="362"/>
    </location>
</feature>
<dbReference type="Gene3D" id="1.25.40.10">
    <property type="entry name" value="Tetratricopeptide repeat domain"/>
    <property type="match status" value="1"/>
</dbReference>
<dbReference type="InterPro" id="IPR007512">
    <property type="entry name" value="Mic10"/>
</dbReference>
<dbReference type="InterPro" id="IPR001623">
    <property type="entry name" value="DnaJ_domain"/>
</dbReference>
<evidence type="ECO:0000256" key="10">
    <source>
        <dbReference type="ARBA" id="ARBA00022989"/>
    </source>
</evidence>
<dbReference type="WBParaSite" id="TCONS_00005848.p1">
    <property type="protein sequence ID" value="TCONS_00005848.p1"/>
    <property type="gene ID" value="XLOC_004067"/>
</dbReference>
<feature type="coiled-coil region" evidence="15">
    <location>
        <begin position="253"/>
        <end position="293"/>
    </location>
</feature>
<accession>A0AAF5D4Y0</accession>
<keyword evidence="11 14" id="KW-0496">Mitochondrion</keyword>
<dbReference type="InterPro" id="IPR011990">
    <property type="entry name" value="TPR-like_helical_dom_sf"/>
</dbReference>
<sequence>MEVRTSPCRIRIFLYSLLLPVLLISGNEIDSLLKQGMAFLAKGQLQEAVQKFQSAVDIEPNNYQALYRKATVLLAMGRPDSAIEDLTKVIKLKPDFISAVNQRGGVYLKQCNLEKAKEDYKVVYKHEETNENKEKLDLVTNIETWFEYANNYFENNDYSNAIPYLSKTIDHCQWAPGLYKKRAKCYEETGEIQKAITDYRAVTKLASDSREIFLKVSKLNYLTGDVGSALIQIRECLKLDPDDKECFVFFKKVKKLNKLREQIEKNIEKKKWMECLEKTVEIFKAEKENERIQLDTLRYSCKCNMKAGHSTEAIRDCTEVLKNLNSDDAEVLADRAEAYILNEDYESAVNDYKRAHELDENNNAISEGLQKAQRLLKQSKKKDYYKILGLKRNAKKNDVMRAYRKLARKWHPDNFQDEEEKKKAEKMFIDIAAAKEVLTDPEKKAQFDNGQDPLDPESQQGSHAHPFQQGFHFHQGGFGGFDFGDGGSFGYNMGDRSENIVGEKIDRCFADTILKVLAGGAVGVITSFALFKGRSFPIWLGTGVGLGSGWNNCSHDLKAPYLLHGKKVKDGSGKEIIQIVDPTLKN</sequence>
<keyword evidence="19" id="KW-1185">Reference proteome</keyword>
<evidence type="ECO:0000256" key="15">
    <source>
        <dbReference type="SAM" id="Coils"/>
    </source>
</evidence>